<dbReference type="STRING" id="1447782.SAMN05444417_1181"/>
<dbReference type="RefSeq" id="WP_073326880.1">
    <property type="nucleotide sequence ID" value="NZ_FQYO01000002.1"/>
</dbReference>
<proteinExistence type="predicted"/>
<evidence type="ECO:0000313" key="1">
    <source>
        <dbReference type="EMBL" id="SHI60137.1"/>
    </source>
</evidence>
<name>A0A1M6CGK0_9RHOB</name>
<sequence>MPETGLPPALPAPAERALEAEGIRTLGDVAQRSEAELRGLHGLGPRAIAILREALAARGLTFRAKPGGHY</sequence>
<gene>
    <name evidence="1" type="ORF">SAMN05444417_1181</name>
</gene>
<evidence type="ECO:0008006" key="3">
    <source>
        <dbReference type="Google" id="ProtNLM"/>
    </source>
</evidence>
<dbReference type="SUPFAM" id="SSF47789">
    <property type="entry name" value="C-terminal domain of RNA polymerase alpha subunit"/>
    <property type="match status" value="1"/>
</dbReference>
<dbReference type="Proteomes" id="UP000184292">
    <property type="component" value="Unassembled WGS sequence"/>
</dbReference>
<dbReference type="EMBL" id="FQYO01000002">
    <property type="protein sequence ID" value="SHI60137.1"/>
    <property type="molecule type" value="Genomic_DNA"/>
</dbReference>
<dbReference type="AlphaFoldDB" id="A0A1M6CGK0"/>
<keyword evidence="2" id="KW-1185">Reference proteome</keyword>
<evidence type="ECO:0000313" key="2">
    <source>
        <dbReference type="Proteomes" id="UP000184292"/>
    </source>
</evidence>
<dbReference type="Gene3D" id="1.10.150.20">
    <property type="entry name" value="5' to 3' exonuclease, C-terminal subdomain"/>
    <property type="match status" value="1"/>
</dbReference>
<accession>A0A1M6CGK0</accession>
<reference evidence="1 2" key="1">
    <citation type="submission" date="2016-11" db="EMBL/GenBank/DDBJ databases">
        <authorList>
            <person name="Jaros S."/>
            <person name="Januszkiewicz K."/>
            <person name="Wedrychowicz H."/>
        </authorList>
    </citation>
    <scope>NUCLEOTIDE SEQUENCE [LARGE SCALE GENOMIC DNA]</scope>
    <source>
        <strain evidence="1 2">DSM 100565</strain>
    </source>
</reference>
<protein>
    <recommendedName>
        <fullName evidence="3">DNA-binding protein</fullName>
    </recommendedName>
</protein>
<organism evidence="1 2">
    <name type="scientific">Wenxinia saemankumensis</name>
    <dbReference type="NCBI Taxonomy" id="1447782"/>
    <lineage>
        <taxon>Bacteria</taxon>
        <taxon>Pseudomonadati</taxon>
        <taxon>Pseudomonadota</taxon>
        <taxon>Alphaproteobacteria</taxon>
        <taxon>Rhodobacterales</taxon>
        <taxon>Roseobacteraceae</taxon>
        <taxon>Wenxinia</taxon>
    </lineage>
</organism>